<keyword evidence="6" id="KW-1185">Reference proteome</keyword>
<comment type="similarity">
    <text evidence="1">Belongs to the carbohydrate kinase PfkB family.</text>
</comment>
<dbReference type="AlphaFoldDB" id="A0A1T0CBY4"/>
<dbReference type="PANTHER" id="PTHR43320">
    <property type="entry name" value="SUGAR KINASE"/>
    <property type="match status" value="1"/>
</dbReference>
<proteinExistence type="inferred from homology"/>
<dbReference type="EMBL" id="MUYT01000012">
    <property type="protein sequence ID" value="OOS19860.1"/>
    <property type="molecule type" value="Genomic_DNA"/>
</dbReference>
<protein>
    <submittedName>
        <fullName evidence="5">Adenosine kinase</fullName>
    </submittedName>
</protein>
<sequence length="337" mass="36243">MYHIMAIGNALVDHEYRLTDAQLASTQLKKGNMTLADANQQQHLLHQLDALGLKPSQLMGGGSAANAMYVIASLGGKCHYTCQVGDDDKGTFYLKNLNDAGVHTSEQAIHQGKITGTCVVCVSDDGERTMQTHLGASSDIDEKNIDFGILTDSEWLYFEGYLAMSEQMASAISKLHQQACRQNKKIAVSFADPAVVSVAKAGLTHMIGNGVDVIFCNLEEAQLFTKQQSVDACVQELLHHCHLAVVTQGGDGSVIGKKDADDKTHLTHINTPVVDKVQDTNGAGDNFAGAFLYALSQGHTLAQCGKFASHVANQVVQQFGARLEPLQYQAIAKQVLS</sequence>
<dbReference type="InterPro" id="IPR002173">
    <property type="entry name" value="Carboh/pur_kinase_PfkB_CS"/>
</dbReference>
<name>A0A1T0CBY4_9GAMM</name>
<dbReference type="SUPFAM" id="SSF53613">
    <property type="entry name" value="Ribokinase-like"/>
    <property type="match status" value="1"/>
</dbReference>
<comment type="caution">
    <text evidence="5">The sequence shown here is derived from an EMBL/GenBank/DDBJ whole genome shotgun (WGS) entry which is preliminary data.</text>
</comment>
<evidence type="ECO:0000256" key="3">
    <source>
        <dbReference type="ARBA" id="ARBA00022777"/>
    </source>
</evidence>
<dbReference type="Gene3D" id="3.30.1110.10">
    <property type="match status" value="1"/>
</dbReference>
<keyword evidence="2" id="KW-0808">Transferase</keyword>
<dbReference type="InterPro" id="IPR052700">
    <property type="entry name" value="Carb_kinase_PfkB-like"/>
</dbReference>
<keyword evidence="3 5" id="KW-0418">Kinase</keyword>
<evidence type="ECO:0000259" key="4">
    <source>
        <dbReference type="Pfam" id="PF00294"/>
    </source>
</evidence>
<evidence type="ECO:0000313" key="5">
    <source>
        <dbReference type="EMBL" id="OOS19860.1"/>
    </source>
</evidence>
<dbReference type="RefSeq" id="WP_078308050.1">
    <property type="nucleotide sequence ID" value="NZ_MUYT01000012.1"/>
</dbReference>
<dbReference type="GO" id="GO:0016301">
    <property type="term" value="F:kinase activity"/>
    <property type="evidence" value="ECO:0007669"/>
    <property type="project" value="UniProtKB-KW"/>
</dbReference>
<dbReference type="STRING" id="90241.B0682_07925"/>
<dbReference type="InterPro" id="IPR029056">
    <property type="entry name" value="Ribokinase-like"/>
</dbReference>
<dbReference type="InterPro" id="IPR011611">
    <property type="entry name" value="PfkB_dom"/>
</dbReference>
<dbReference type="PROSITE" id="PS00584">
    <property type="entry name" value="PFKB_KINASES_2"/>
    <property type="match status" value="1"/>
</dbReference>
<dbReference type="Gene3D" id="3.40.1190.20">
    <property type="match status" value="1"/>
</dbReference>
<organism evidence="5 6">
    <name type="scientific">Lwoffella lincolnii</name>
    <dbReference type="NCBI Taxonomy" id="90241"/>
    <lineage>
        <taxon>Bacteria</taxon>
        <taxon>Pseudomonadati</taxon>
        <taxon>Pseudomonadota</taxon>
        <taxon>Gammaproteobacteria</taxon>
        <taxon>Moraxellales</taxon>
        <taxon>Moraxellaceae</taxon>
        <taxon>Lwoffella</taxon>
    </lineage>
</organism>
<feature type="domain" description="Carbohydrate kinase PfkB" evidence="4">
    <location>
        <begin position="61"/>
        <end position="323"/>
    </location>
</feature>
<reference evidence="5 6" key="1">
    <citation type="submission" date="2017-02" db="EMBL/GenBank/DDBJ databases">
        <title>Draft genome sequence of Moraxella lincolnii CCUG 9405T type strain.</title>
        <authorList>
            <person name="Salva-Serra F."/>
            <person name="Engstrom-Jakobsson H."/>
            <person name="Thorell K."/>
            <person name="Jaen-Luchoro D."/>
            <person name="Gonzales-Siles L."/>
            <person name="Karlsson R."/>
            <person name="Yazdan S."/>
            <person name="Boulund F."/>
            <person name="Johnning A."/>
            <person name="Engstrand L."/>
            <person name="Kristiansson E."/>
            <person name="Moore E."/>
        </authorList>
    </citation>
    <scope>NUCLEOTIDE SEQUENCE [LARGE SCALE GENOMIC DNA]</scope>
    <source>
        <strain evidence="5 6">CCUG 9405</strain>
    </source>
</reference>
<dbReference type="Proteomes" id="UP000191094">
    <property type="component" value="Unassembled WGS sequence"/>
</dbReference>
<evidence type="ECO:0000256" key="2">
    <source>
        <dbReference type="ARBA" id="ARBA00022679"/>
    </source>
</evidence>
<dbReference type="PANTHER" id="PTHR43320:SF3">
    <property type="entry name" value="CARBOHYDRATE KINASE PFKB DOMAIN-CONTAINING PROTEIN"/>
    <property type="match status" value="1"/>
</dbReference>
<evidence type="ECO:0000313" key="6">
    <source>
        <dbReference type="Proteomes" id="UP000191094"/>
    </source>
</evidence>
<gene>
    <name evidence="5" type="ORF">B0682_07925</name>
</gene>
<evidence type="ECO:0000256" key="1">
    <source>
        <dbReference type="ARBA" id="ARBA00010688"/>
    </source>
</evidence>
<dbReference type="CDD" id="cd01168">
    <property type="entry name" value="adenosine_kinase"/>
    <property type="match status" value="1"/>
</dbReference>
<dbReference type="Pfam" id="PF00294">
    <property type="entry name" value="PfkB"/>
    <property type="match status" value="1"/>
</dbReference>
<dbReference type="OrthoDB" id="9813569at2"/>
<accession>A0A1T0CBY4</accession>